<keyword evidence="1" id="KW-1133">Transmembrane helix</keyword>
<evidence type="ECO:0000313" key="3">
    <source>
        <dbReference type="Proteomes" id="UP000218263"/>
    </source>
</evidence>
<feature type="transmembrane region" description="Helical" evidence="1">
    <location>
        <begin position="12"/>
        <end position="34"/>
    </location>
</feature>
<name>A0A120MYA1_9SPHI</name>
<dbReference type="AlphaFoldDB" id="A0A120MYA1"/>
<proteinExistence type="predicted"/>
<dbReference type="EMBL" id="AP017313">
    <property type="protein sequence ID" value="BAU52741.1"/>
    <property type="molecule type" value="Genomic_DNA"/>
</dbReference>
<accession>A0A120MYA1</accession>
<keyword evidence="3" id="KW-1185">Reference proteome</keyword>
<dbReference type="KEGG" id="mgot:MgSA37_00904"/>
<keyword evidence="1" id="KW-0812">Transmembrane</keyword>
<evidence type="ECO:0000256" key="1">
    <source>
        <dbReference type="SAM" id="Phobius"/>
    </source>
</evidence>
<keyword evidence="1" id="KW-0472">Membrane</keyword>
<organism evidence="2 3">
    <name type="scientific">Mucilaginibacter gotjawali</name>
    <dbReference type="NCBI Taxonomy" id="1550579"/>
    <lineage>
        <taxon>Bacteria</taxon>
        <taxon>Pseudomonadati</taxon>
        <taxon>Bacteroidota</taxon>
        <taxon>Sphingobacteriia</taxon>
        <taxon>Sphingobacteriales</taxon>
        <taxon>Sphingobacteriaceae</taxon>
        <taxon>Mucilaginibacter</taxon>
    </lineage>
</organism>
<evidence type="ECO:0000313" key="2">
    <source>
        <dbReference type="EMBL" id="BAU52741.1"/>
    </source>
</evidence>
<gene>
    <name evidence="2" type="ORF">MgSA37_00904</name>
</gene>
<sequence length="40" mass="4413">MEGKFVALVNRYSFEIALFAFSIRIMTAAAYAGAEACMFT</sequence>
<protein>
    <submittedName>
        <fullName evidence="2">Uncharacterized protein</fullName>
    </submittedName>
</protein>
<reference evidence="2 3" key="1">
    <citation type="submission" date="2015-12" db="EMBL/GenBank/DDBJ databases">
        <title>Genome sequence of Mucilaginibacter gotjawali.</title>
        <authorList>
            <person name="Lee J.S."/>
            <person name="Lee K.C."/>
            <person name="Kim K.K."/>
            <person name="Lee B.W."/>
        </authorList>
    </citation>
    <scope>NUCLEOTIDE SEQUENCE [LARGE SCALE GENOMIC DNA]</scope>
    <source>
        <strain evidence="2 3">SA3-7</strain>
    </source>
</reference>
<dbReference type="Proteomes" id="UP000218263">
    <property type="component" value="Chromosome"/>
</dbReference>